<accession>A0AAD8MGJ9</accession>
<protein>
    <submittedName>
        <fullName evidence="1">Uncharacterized protein</fullName>
    </submittedName>
</protein>
<sequence>MSKAKKEWVCRAGFEHLLSFSMKKIPKNTTINVVLWFDYDKLWLNLSDNRIIRVTEEDVHEILGLPRGKMDIKMISDEDKLATWRSQFDEDRPGHKITEKMVFRAITRSTEVNLQFKQNFMILMMNLFIRCIKNSYLSQEVLGFVGNFDNAAKFN</sequence>
<name>A0AAD8MGJ9_9APIA</name>
<dbReference type="Proteomes" id="UP001237642">
    <property type="component" value="Unassembled WGS sequence"/>
</dbReference>
<reference evidence="1" key="2">
    <citation type="submission" date="2023-05" db="EMBL/GenBank/DDBJ databases">
        <authorList>
            <person name="Schelkunov M.I."/>
        </authorList>
    </citation>
    <scope>NUCLEOTIDE SEQUENCE</scope>
    <source>
        <strain evidence="1">Hsosn_3</strain>
        <tissue evidence="1">Leaf</tissue>
    </source>
</reference>
<evidence type="ECO:0000313" key="2">
    <source>
        <dbReference type="Proteomes" id="UP001237642"/>
    </source>
</evidence>
<evidence type="ECO:0000313" key="1">
    <source>
        <dbReference type="EMBL" id="KAK1372466.1"/>
    </source>
</evidence>
<dbReference type="EMBL" id="JAUIZM010000007">
    <property type="protein sequence ID" value="KAK1372466.1"/>
    <property type="molecule type" value="Genomic_DNA"/>
</dbReference>
<reference evidence="1" key="1">
    <citation type="submission" date="2023-02" db="EMBL/GenBank/DDBJ databases">
        <title>Genome of toxic invasive species Heracleum sosnowskyi carries increased number of genes despite the absence of recent whole-genome duplications.</title>
        <authorList>
            <person name="Schelkunov M."/>
            <person name="Shtratnikova V."/>
            <person name="Makarenko M."/>
            <person name="Klepikova A."/>
            <person name="Omelchenko D."/>
            <person name="Novikova G."/>
            <person name="Obukhova E."/>
            <person name="Bogdanov V."/>
            <person name="Penin A."/>
            <person name="Logacheva M."/>
        </authorList>
    </citation>
    <scope>NUCLEOTIDE SEQUENCE</scope>
    <source>
        <strain evidence="1">Hsosn_3</strain>
        <tissue evidence="1">Leaf</tissue>
    </source>
</reference>
<dbReference type="AlphaFoldDB" id="A0AAD8MGJ9"/>
<comment type="caution">
    <text evidence="1">The sequence shown here is derived from an EMBL/GenBank/DDBJ whole genome shotgun (WGS) entry which is preliminary data.</text>
</comment>
<organism evidence="1 2">
    <name type="scientific">Heracleum sosnowskyi</name>
    <dbReference type="NCBI Taxonomy" id="360622"/>
    <lineage>
        <taxon>Eukaryota</taxon>
        <taxon>Viridiplantae</taxon>
        <taxon>Streptophyta</taxon>
        <taxon>Embryophyta</taxon>
        <taxon>Tracheophyta</taxon>
        <taxon>Spermatophyta</taxon>
        <taxon>Magnoliopsida</taxon>
        <taxon>eudicotyledons</taxon>
        <taxon>Gunneridae</taxon>
        <taxon>Pentapetalae</taxon>
        <taxon>asterids</taxon>
        <taxon>campanulids</taxon>
        <taxon>Apiales</taxon>
        <taxon>Apiaceae</taxon>
        <taxon>Apioideae</taxon>
        <taxon>apioid superclade</taxon>
        <taxon>Tordylieae</taxon>
        <taxon>Tordyliinae</taxon>
        <taxon>Heracleum</taxon>
    </lineage>
</organism>
<proteinExistence type="predicted"/>
<gene>
    <name evidence="1" type="ORF">POM88_028659</name>
</gene>
<keyword evidence="2" id="KW-1185">Reference proteome</keyword>
<dbReference type="PANTHER" id="PTHR34835">
    <property type="entry name" value="OS07G0283600 PROTEIN-RELATED"/>
    <property type="match status" value="1"/>
</dbReference>